<name>A0A976SL60_THEOR</name>
<dbReference type="Proteomes" id="UP000244803">
    <property type="component" value="Chromosome 4"/>
</dbReference>
<protein>
    <submittedName>
        <fullName evidence="2">Uncharacterized protein</fullName>
    </submittedName>
</protein>
<proteinExistence type="predicted"/>
<reference evidence="2" key="1">
    <citation type="submission" date="2022-07" db="EMBL/GenBank/DDBJ databases">
        <title>Evaluation of T. orientalis genome assembly methods using nanopore sequencing and analysis of variation between genomes.</title>
        <authorList>
            <person name="Yam J."/>
            <person name="Micallef M.L."/>
            <person name="Liu M."/>
            <person name="Djordjevic S.P."/>
            <person name="Bogema D.R."/>
            <person name="Jenkins C."/>
        </authorList>
    </citation>
    <scope>NUCLEOTIDE SEQUENCE</scope>
    <source>
        <strain evidence="2">Fish Creek</strain>
    </source>
</reference>
<sequence>MFNSLLCILSKPKTGNPFNLIFGRLICTSKANFWNRNPGSRYPSKANHGARPDCRSLRKIRKRLKTGK</sequence>
<evidence type="ECO:0000313" key="3">
    <source>
        <dbReference type="Proteomes" id="UP000244803"/>
    </source>
</evidence>
<organism evidence="2 3">
    <name type="scientific">Theileria orientalis</name>
    <dbReference type="NCBI Taxonomy" id="68886"/>
    <lineage>
        <taxon>Eukaryota</taxon>
        <taxon>Sar</taxon>
        <taxon>Alveolata</taxon>
        <taxon>Apicomplexa</taxon>
        <taxon>Aconoidasida</taxon>
        <taxon>Piroplasmida</taxon>
        <taxon>Theileriidae</taxon>
        <taxon>Theileria</taxon>
    </lineage>
</organism>
<dbReference type="AlphaFoldDB" id="A0A976SL60"/>
<dbReference type="EMBL" id="CP056067">
    <property type="protein sequence ID" value="UVC54549.1"/>
    <property type="molecule type" value="Genomic_DNA"/>
</dbReference>
<accession>A0A976SL60</accession>
<gene>
    <name evidence="2" type="ORF">MACJ_004100</name>
</gene>
<feature type="region of interest" description="Disordered" evidence="1">
    <location>
        <begin position="38"/>
        <end position="68"/>
    </location>
</feature>
<feature type="compositionally biased region" description="Basic residues" evidence="1">
    <location>
        <begin position="57"/>
        <end position="68"/>
    </location>
</feature>
<evidence type="ECO:0000313" key="2">
    <source>
        <dbReference type="EMBL" id="UVC54549.1"/>
    </source>
</evidence>
<evidence type="ECO:0000256" key="1">
    <source>
        <dbReference type="SAM" id="MobiDB-lite"/>
    </source>
</evidence>